<dbReference type="Proteomes" id="UP000014257">
    <property type="component" value="Unassembled WGS sequence"/>
</dbReference>
<name>A0A8E0M514_LACPA</name>
<dbReference type="EMBL" id="ANMI01000200">
    <property type="protein sequence ID" value="EPC24791.1"/>
    <property type="molecule type" value="Genomic_DNA"/>
</dbReference>
<protein>
    <submittedName>
        <fullName evidence="1">Uncharacterized protein</fullName>
    </submittedName>
</protein>
<reference evidence="1 2" key="1">
    <citation type="journal article" date="2013" name="PLoS ONE">
        <title>Lactobacillus paracasei comparative genomics: towards species pan-genome definition and exploitation of diversity.</title>
        <authorList>
            <person name="Smokvina T."/>
            <person name="Wels M."/>
            <person name="Polka J."/>
            <person name="Chervaux C."/>
            <person name="Brisse S."/>
            <person name="Boekhorst J."/>
            <person name="van Hylckama Vlieg J.E."/>
            <person name="Siezen R.J."/>
        </authorList>
    </citation>
    <scope>NUCLEOTIDE SEQUENCE [LARGE SCALE GENOMIC DNA]</scope>
    <source>
        <strain evidence="1 2">Lpp22</strain>
    </source>
</reference>
<organism evidence="1 2">
    <name type="scientific">Lacticaseibacillus paracasei subsp. paracasei Lpp22</name>
    <dbReference type="NCBI Taxonomy" id="1256221"/>
    <lineage>
        <taxon>Bacteria</taxon>
        <taxon>Bacillati</taxon>
        <taxon>Bacillota</taxon>
        <taxon>Bacilli</taxon>
        <taxon>Lactobacillales</taxon>
        <taxon>Lactobacillaceae</taxon>
        <taxon>Lacticaseibacillus</taxon>
    </lineage>
</organism>
<evidence type="ECO:0000313" key="2">
    <source>
        <dbReference type="Proteomes" id="UP000014257"/>
    </source>
</evidence>
<accession>A0A8E0M514</accession>
<gene>
    <name evidence="1" type="ORF">Lpp22_2095</name>
</gene>
<evidence type="ECO:0000313" key="1">
    <source>
        <dbReference type="EMBL" id="EPC24791.1"/>
    </source>
</evidence>
<proteinExistence type="predicted"/>
<dbReference type="AlphaFoldDB" id="A0A8E0M514"/>
<sequence>MFLFRAHQSYLQELQKILKRHNAFKNIVSYKKASKRVQK</sequence>
<comment type="caution">
    <text evidence="1">The sequence shown here is derived from an EMBL/GenBank/DDBJ whole genome shotgun (WGS) entry which is preliminary data.</text>
</comment>